<dbReference type="InterPro" id="IPR012675">
    <property type="entry name" value="Beta-grasp_dom_sf"/>
</dbReference>
<organism evidence="7 8">
    <name type="scientific">Fictibacillus terranigra</name>
    <dbReference type="NCBI Taxonomy" id="3058424"/>
    <lineage>
        <taxon>Bacteria</taxon>
        <taxon>Bacillati</taxon>
        <taxon>Bacillota</taxon>
        <taxon>Bacilli</taxon>
        <taxon>Bacillales</taxon>
        <taxon>Fictibacillaceae</taxon>
        <taxon>Fictibacillus</taxon>
    </lineage>
</organism>
<evidence type="ECO:0000256" key="4">
    <source>
        <dbReference type="ARBA" id="ARBA00023004"/>
    </source>
</evidence>
<dbReference type="CDD" id="cd00207">
    <property type="entry name" value="fer2"/>
    <property type="match status" value="1"/>
</dbReference>
<protein>
    <submittedName>
        <fullName evidence="7">(2Fe-2S)-binding protein</fullName>
    </submittedName>
</protein>
<dbReference type="SUPFAM" id="SSF54292">
    <property type="entry name" value="2Fe-2S ferredoxin-like"/>
    <property type="match status" value="1"/>
</dbReference>
<accession>A0ABT8E306</accession>
<keyword evidence="2" id="KW-0479">Metal-binding</keyword>
<dbReference type="PROSITE" id="PS51085">
    <property type="entry name" value="2FE2S_FER_2"/>
    <property type="match status" value="1"/>
</dbReference>
<dbReference type="InterPro" id="IPR006058">
    <property type="entry name" value="2Fe2S_fd_BS"/>
</dbReference>
<feature type="domain" description="2Fe-2S ferredoxin-type" evidence="6">
    <location>
        <begin position="4"/>
        <end position="80"/>
    </location>
</feature>
<gene>
    <name evidence="7" type="ORF">QYF49_04455</name>
</gene>
<comment type="caution">
    <text evidence="7">The sequence shown here is derived from an EMBL/GenBank/DDBJ whole genome shotgun (WGS) entry which is preliminary data.</text>
</comment>
<dbReference type="InterPro" id="IPR036884">
    <property type="entry name" value="2Fe-2S-bd_dom_sf"/>
</dbReference>
<dbReference type="InterPro" id="IPR001041">
    <property type="entry name" value="2Fe-2S_ferredoxin-type"/>
</dbReference>
<name>A0ABT8E306_9BACL</name>
<evidence type="ECO:0000256" key="1">
    <source>
        <dbReference type="ARBA" id="ARBA00022714"/>
    </source>
</evidence>
<keyword evidence="8" id="KW-1185">Reference proteome</keyword>
<dbReference type="PANTHER" id="PTHR44379">
    <property type="entry name" value="OXIDOREDUCTASE WITH IRON-SULFUR SUBUNIT"/>
    <property type="match status" value="1"/>
</dbReference>
<dbReference type="PROSITE" id="PS00197">
    <property type="entry name" value="2FE2S_FER_1"/>
    <property type="match status" value="1"/>
</dbReference>
<dbReference type="Proteomes" id="UP001168694">
    <property type="component" value="Unassembled WGS sequence"/>
</dbReference>
<evidence type="ECO:0000259" key="6">
    <source>
        <dbReference type="PROSITE" id="PS51085"/>
    </source>
</evidence>
<dbReference type="Gene3D" id="3.10.20.30">
    <property type="match status" value="1"/>
</dbReference>
<reference evidence="7" key="1">
    <citation type="submission" date="2023-06" db="EMBL/GenBank/DDBJ databases">
        <title>Draft Genome Sequences of Representative Paenibacillus Polymyxa, Bacillus cereus, Fictibacillus sp., and Brevibacillus agri Strains Isolated from Amazonian Dark Earth.</title>
        <authorList>
            <person name="Pellegrinetti T.A."/>
            <person name="Cunha I.C.M."/>
            <person name="Chaves M.G."/>
            <person name="Freitas A.S."/>
            <person name="Silva A.V.R."/>
            <person name="Tsai S.M."/>
            <person name="Mendes L.W."/>
        </authorList>
    </citation>
    <scope>NUCLEOTIDE SEQUENCE</scope>
    <source>
        <strain evidence="7">CENA-BCM004</strain>
    </source>
</reference>
<keyword evidence="1" id="KW-0001">2Fe-2S</keyword>
<dbReference type="InterPro" id="IPR051452">
    <property type="entry name" value="Diverse_Oxidoreductases"/>
</dbReference>
<dbReference type="Pfam" id="PF01799">
    <property type="entry name" value="Fer2_2"/>
    <property type="match status" value="1"/>
</dbReference>
<evidence type="ECO:0000256" key="3">
    <source>
        <dbReference type="ARBA" id="ARBA00023002"/>
    </source>
</evidence>
<dbReference type="PANTHER" id="PTHR44379:SF7">
    <property type="entry name" value="XANTHINE DEHYDROGENASE SUBUNIT E-RELATED"/>
    <property type="match status" value="1"/>
</dbReference>
<keyword evidence="5" id="KW-0411">Iron-sulfur</keyword>
<dbReference type="InterPro" id="IPR036010">
    <property type="entry name" value="2Fe-2S_ferredoxin-like_sf"/>
</dbReference>
<evidence type="ECO:0000256" key="2">
    <source>
        <dbReference type="ARBA" id="ARBA00022723"/>
    </source>
</evidence>
<proteinExistence type="predicted"/>
<evidence type="ECO:0000256" key="5">
    <source>
        <dbReference type="ARBA" id="ARBA00023014"/>
    </source>
</evidence>
<sequence length="162" mass="18184">MVNVKLTLNINGERRKTSIRAADTLLDTLRGKFDLTGAKRGCENGDCGACTVLVDGLPAKSCMMFAVDARRKHITTIEGLKNTPMQHAFVDKWAFQCGYCTSGFILNAHSLVNLHPDATDEVMEEWLSSNICRCTSYQEIREAVKSVLMKERTNVKKKRKKK</sequence>
<dbReference type="SUPFAM" id="SSF47741">
    <property type="entry name" value="CO dehydrogenase ISP C-domain like"/>
    <property type="match status" value="1"/>
</dbReference>
<dbReference type="InterPro" id="IPR002888">
    <property type="entry name" value="2Fe-2S-bd"/>
</dbReference>
<dbReference type="Gene3D" id="1.10.150.120">
    <property type="entry name" value="[2Fe-2S]-binding domain"/>
    <property type="match status" value="1"/>
</dbReference>
<dbReference type="EMBL" id="JAUHLN010000001">
    <property type="protein sequence ID" value="MDN4072280.1"/>
    <property type="molecule type" value="Genomic_DNA"/>
</dbReference>
<evidence type="ECO:0000313" key="8">
    <source>
        <dbReference type="Proteomes" id="UP001168694"/>
    </source>
</evidence>
<dbReference type="Pfam" id="PF00111">
    <property type="entry name" value="Fer2"/>
    <property type="match status" value="1"/>
</dbReference>
<evidence type="ECO:0000313" key="7">
    <source>
        <dbReference type="EMBL" id="MDN4072280.1"/>
    </source>
</evidence>
<keyword evidence="4" id="KW-0408">Iron</keyword>
<keyword evidence="3" id="KW-0560">Oxidoreductase</keyword>